<reference evidence="2" key="1">
    <citation type="submission" date="2022-05" db="EMBL/GenBank/DDBJ databases">
        <title>The Musa troglodytarum L. genome provides insights into the mechanism of non-climacteric behaviour and enrichment of carotenoids.</title>
        <authorList>
            <person name="Wang J."/>
        </authorList>
    </citation>
    <scope>NUCLEOTIDE SEQUENCE</scope>
    <source>
        <tissue evidence="2">Leaf</tissue>
    </source>
</reference>
<accession>A0A9E7GVM1</accession>
<sequence length="85" mass="9192">MRWQNREGQPLIRRARMALGEITACKQNRRKRRTASSGTPPTVEGVGVLVSRTPLAKKITGSGAAVVTAEAQEQSFSSSDPTPEQ</sequence>
<evidence type="ECO:0000256" key="1">
    <source>
        <dbReference type="SAM" id="MobiDB-lite"/>
    </source>
</evidence>
<name>A0A9E7GVM1_9LILI</name>
<evidence type="ECO:0000313" key="3">
    <source>
        <dbReference type="Proteomes" id="UP001055439"/>
    </source>
</evidence>
<dbReference type="AlphaFoldDB" id="A0A9E7GVM1"/>
<protein>
    <submittedName>
        <fullName evidence="2">Uncharacterized protein</fullName>
    </submittedName>
</protein>
<feature type="region of interest" description="Disordered" evidence="1">
    <location>
        <begin position="24"/>
        <end position="45"/>
    </location>
</feature>
<dbReference type="EMBL" id="CP097509">
    <property type="protein sequence ID" value="URE21940.1"/>
    <property type="molecule type" value="Genomic_DNA"/>
</dbReference>
<evidence type="ECO:0000313" key="2">
    <source>
        <dbReference type="EMBL" id="URE21940.1"/>
    </source>
</evidence>
<dbReference type="Proteomes" id="UP001055439">
    <property type="component" value="Chromosome 7"/>
</dbReference>
<gene>
    <name evidence="2" type="ORF">MUK42_05842</name>
</gene>
<proteinExistence type="predicted"/>
<keyword evidence="3" id="KW-1185">Reference proteome</keyword>
<organism evidence="2 3">
    <name type="scientific">Musa troglodytarum</name>
    <name type="common">fe'i banana</name>
    <dbReference type="NCBI Taxonomy" id="320322"/>
    <lineage>
        <taxon>Eukaryota</taxon>
        <taxon>Viridiplantae</taxon>
        <taxon>Streptophyta</taxon>
        <taxon>Embryophyta</taxon>
        <taxon>Tracheophyta</taxon>
        <taxon>Spermatophyta</taxon>
        <taxon>Magnoliopsida</taxon>
        <taxon>Liliopsida</taxon>
        <taxon>Zingiberales</taxon>
        <taxon>Musaceae</taxon>
        <taxon>Musa</taxon>
    </lineage>
</organism>